<dbReference type="GO" id="GO:2001256">
    <property type="term" value="P:regulation of store-operated calcium entry"/>
    <property type="evidence" value="ECO:0007669"/>
    <property type="project" value="InterPro"/>
</dbReference>
<evidence type="ECO:0000256" key="5">
    <source>
        <dbReference type="ARBA" id="ARBA00022568"/>
    </source>
</evidence>
<dbReference type="GO" id="GO:0006816">
    <property type="term" value="P:calcium ion transport"/>
    <property type="evidence" value="ECO:0007669"/>
    <property type="project" value="UniProtKB-KW"/>
</dbReference>
<protein>
    <recommendedName>
        <fullName evidence="3">Store-operated calcium entry-associated regulatory factor</fullName>
    </recommendedName>
    <alternativeName>
        <fullName evidence="13">Transmembrane protein 66</fullName>
    </alternativeName>
</protein>
<name>A0A507C1H6_9FUNG</name>
<feature type="region of interest" description="Disordered" evidence="14">
    <location>
        <begin position="195"/>
        <end position="226"/>
    </location>
</feature>
<keyword evidence="9" id="KW-0106">Calcium</keyword>
<dbReference type="InterPro" id="IPR009567">
    <property type="entry name" value="SARAF"/>
</dbReference>
<keyword evidence="7 15" id="KW-0732">Signal</keyword>
<dbReference type="PANTHER" id="PTHR15929">
    <property type="entry name" value="STORE-OPERATED CALCIUM ENTRY-ASSOCIATED REGULATORY FACTOR"/>
    <property type="match status" value="1"/>
</dbReference>
<dbReference type="AlphaFoldDB" id="A0A507C1H6"/>
<keyword evidence="12" id="KW-0472">Membrane</keyword>
<comment type="subcellular location">
    <subcellularLocation>
        <location evidence="1">Endoplasmic reticulum membrane</location>
        <topology evidence="1">Single-pass type I membrane protein</topology>
    </subcellularLocation>
</comment>
<proteinExistence type="inferred from homology"/>
<gene>
    <name evidence="16" type="ORF">SmJEL517_g03826</name>
</gene>
<dbReference type="Pfam" id="PF06682">
    <property type="entry name" value="SARAF"/>
    <property type="match status" value="1"/>
</dbReference>
<evidence type="ECO:0000256" key="10">
    <source>
        <dbReference type="ARBA" id="ARBA00022989"/>
    </source>
</evidence>
<evidence type="ECO:0000256" key="1">
    <source>
        <dbReference type="ARBA" id="ARBA00004115"/>
    </source>
</evidence>
<evidence type="ECO:0000256" key="15">
    <source>
        <dbReference type="SAM" id="SignalP"/>
    </source>
</evidence>
<dbReference type="PANTHER" id="PTHR15929:SF0">
    <property type="entry name" value="STORE-OPERATED CALCIUM ENTRY-ASSOCIATED REGULATORY FACTOR"/>
    <property type="match status" value="1"/>
</dbReference>
<evidence type="ECO:0000256" key="11">
    <source>
        <dbReference type="ARBA" id="ARBA00023065"/>
    </source>
</evidence>
<keyword evidence="17" id="KW-1185">Reference proteome</keyword>
<evidence type="ECO:0000256" key="4">
    <source>
        <dbReference type="ARBA" id="ARBA00022448"/>
    </source>
</evidence>
<dbReference type="Proteomes" id="UP000319731">
    <property type="component" value="Unassembled WGS sequence"/>
</dbReference>
<keyword evidence="6" id="KW-0812">Transmembrane</keyword>
<feature type="chain" id="PRO_5021362110" description="Store-operated calcium entry-associated regulatory factor" evidence="15">
    <location>
        <begin position="25"/>
        <end position="324"/>
    </location>
</feature>
<evidence type="ECO:0000256" key="2">
    <source>
        <dbReference type="ARBA" id="ARBA00006833"/>
    </source>
</evidence>
<reference evidence="16 17" key="1">
    <citation type="journal article" date="2019" name="Sci. Rep.">
        <title>Comparative genomics of chytrid fungi reveal insights into the obligate biotrophic and pathogenic lifestyle of Synchytrium endobioticum.</title>
        <authorList>
            <person name="van de Vossenberg B.T.L.H."/>
            <person name="Warris S."/>
            <person name="Nguyen H.D.T."/>
            <person name="van Gent-Pelzer M.P.E."/>
            <person name="Joly D.L."/>
            <person name="van de Geest H.C."/>
            <person name="Bonants P.J.M."/>
            <person name="Smith D.S."/>
            <person name="Levesque C.A."/>
            <person name="van der Lee T.A.J."/>
        </authorList>
    </citation>
    <scope>NUCLEOTIDE SEQUENCE [LARGE SCALE GENOMIC DNA]</scope>
    <source>
        <strain evidence="16 17">JEL517</strain>
    </source>
</reference>
<keyword evidence="4" id="KW-0813">Transport</keyword>
<evidence type="ECO:0000256" key="8">
    <source>
        <dbReference type="ARBA" id="ARBA00022824"/>
    </source>
</evidence>
<keyword evidence="10" id="KW-1133">Transmembrane helix</keyword>
<keyword evidence="11" id="KW-0406">Ion transport</keyword>
<feature type="compositionally biased region" description="Gly residues" evidence="14">
    <location>
        <begin position="212"/>
        <end position="226"/>
    </location>
</feature>
<evidence type="ECO:0000256" key="14">
    <source>
        <dbReference type="SAM" id="MobiDB-lite"/>
    </source>
</evidence>
<keyword evidence="8" id="KW-0256">Endoplasmic reticulum</keyword>
<comment type="caution">
    <text evidence="16">The sequence shown here is derived from an EMBL/GenBank/DDBJ whole genome shotgun (WGS) entry which is preliminary data.</text>
</comment>
<feature type="compositionally biased region" description="Low complexity" evidence="14">
    <location>
        <begin position="304"/>
        <end position="316"/>
    </location>
</feature>
<dbReference type="EMBL" id="QEAO01000022">
    <property type="protein sequence ID" value="TPX33218.1"/>
    <property type="molecule type" value="Genomic_DNA"/>
</dbReference>
<dbReference type="GO" id="GO:0005789">
    <property type="term" value="C:endoplasmic reticulum membrane"/>
    <property type="evidence" value="ECO:0007669"/>
    <property type="project" value="UniProtKB-SubCell"/>
</dbReference>
<evidence type="ECO:0000256" key="13">
    <source>
        <dbReference type="ARBA" id="ARBA00031116"/>
    </source>
</evidence>
<dbReference type="OrthoDB" id="20303at2759"/>
<evidence type="ECO:0000313" key="16">
    <source>
        <dbReference type="EMBL" id="TPX33218.1"/>
    </source>
</evidence>
<evidence type="ECO:0000256" key="12">
    <source>
        <dbReference type="ARBA" id="ARBA00023136"/>
    </source>
</evidence>
<dbReference type="GeneID" id="42005051"/>
<evidence type="ECO:0000256" key="6">
    <source>
        <dbReference type="ARBA" id="ARBA00022692"/>
    </source>
</evidence>
<dbReference type="RefSeq" id="XP_031024260.1">
    <property type="nucleotide sequence ID" value="XM_031169754.1"/>
</dbReference>
<comment type="similarity">
    <text evidence="2">Belongs to the SARAF family.</text>
</comment>
<evidence type="ECO:0000313" key="17">
    <source>
        <dbReference type="Proteomes" id="UP000319731"/>
    </source>
</evidence>
<accession>A0A507C1H6</accession>
<evidence type="ECO:0000256" key="3">
    <source>
        <dbReference type="ARBA" id="ARBA00016584"/>
    </source>
</evidence>
<evidence type="ECO:0000256" key="7">
    <source>
        <dbReference type="ARBA" id="ARBA00022729"/>
    </source>
</evidence>
<feature type="signal peptide" evidence="15">
    <location>
        <begin position="1"/>
        <end position="24"/>
    </location>
</feature>
<keyword evidence="5" id="KW-0109">Calcium transport</keyword>
<feature type="region of interest" description="Disordered" evidence="14">
    <location>
        <begin position="295"/>
        <end position="324"/>
    </location>
</feature>
<sequence>MHTFDFSLTSLLLALILQSHTTSAIWNSNSAQHKKILLRDITTLTFKDGALTTGRRSRAIPQLTCIGGDACGKVLIPAIQCRNTGWDGDVQWQCQSELSDEFKFGTTEVTCEGFDYTDDPYVLRGSCGVEYTLYYTEKGRKLHKQQSSWFSSSSPSSSYDHTATSRLAKLVWFSVAGLMLYSLYVSWWSPVPATNGRPASRGTSGGSTNNYGPGGNGGGGGGGFGPFGGFSPSSDPSCAPSSSSSSGPGFWSGTLLGTILGSLLSPNRRAYYAPQPAFMAAPAFGGGLNGFGGYGSPNRGFGGASSSSAASSRMASGYGGTRRR</sequence>
<organism evidence="16 17">
    <name type="scientific">Synchytrium microbalum</name>
    <dbReference type="NCBI Taxonomy" id="1806994"/>
    <lineage>
        <taxon>Eukaryota</taxon>
        <taxon>Fungi</taxon>
        <taxon>Fungi incertae sedis</taxon>
        <taxon>Chytridiomycota</taxon>
        <taxon>Chytridiomycota incertae sedis</taxon>
        <taxon>Chytridiomycetes</taxon>
        <taxon>Synchytriales</taxon>
        <taxon>Synchytriaceae</taxon>
        <taxon>Synchytrium</taxon>
    </lineage>
</organism>
<evidence type="ECO:0000256" key="9">
    <source>
        <dbReference type="ARBA" id="ARBA00022837"/>
    </source>
</evidence>
<dbReference type="STRING" id="1806994.A0A507C1H6"/>